<dbReference type="InterPro" id="IPR014776">
    <property type="entry name" value="4pyrrole_Mease_sub2"/>
</dbReference>
<dbReference type="CDD" id="cd11648">
    <property type="entry name" value="RsmI"/>
    <property type="match status" value="1"/>
</dbReference>
<dbReference type="SUPFAM" id="SSF53790">
    <property type="entry name" value="Tetrapyrrole methylase"/>
    <property type="match status" value="1"/>
</dbReference>
<sequence length="226" mass="25230">MSNLYIVATPIGNLEDITLRALNTLRSVDYIACEDTRKTSKILHHYNIEKKRLLACHTHNERSSAQGIIQLMQAGNDIAYCSDAGTPSISDPGSRLVESVLQADLNVIPIPGVSAFATLVSVAGLRDESLFFAGFLPHRGQKRSKRLQEILQIPSAILLYESPYRVESLINELACLIPDRYVVIGREMTKFHEEFLRDSAKNLAENLSNLQQQGEFALIISHNHKC</sequence>
<dbReference type="RefSeq" id="WP_167703496.1">
    <property type="nucleotide sequence ID" value="NZ_CP118168.1"/>
</dbReference>
<evidence type="ECO:0000256" key="3">
    <source>
        <dbReference type="ARBA" id="ARBA00022603"/>
    </source>
</evidence>
<dbReference type="InterPro" id="IPR008189">
    <property type="entry name" value="rRNA_ssu_MeTfrase_I"/>
</dbReference>
<dbReference type="FunFam" id="3.40.1010.10:FF:000007">
    <property type="entry name" value="Ribosomal RNA small subunit methyltransferase I"/>
    <property type="match status" value="1"/>
</dbReference>
<comment type="similarity">
    <text evidence="6">Belongs to the methyltransferase superfamily. RsmI family.</text>
</comment>
<reference evidence="8" key="1">
    <citation type="submission" date="2020-03" db="EMBL/GenBank/DDBJ databases">
        <title>Spirochaetal bacteria isolated from arthropods constitute a novel genus Entomospira genus novum within the order Spirochaetales.</title>
        <authorList>
            <person name="Grana-Miraglia L."/>
            <person name="Sikutova S."/>
            <person name="Fingerle V."/>
            <person name="Sing A."/>
            <person name="Castillo-Ramirez S."/>
            <person name="Margos G."/>
            <person name="Rudolf I."/>
        </authorList>
    </citation>
    <scope>NUCLEOTIDE SEQUENCE</scope>
    <source>
        <strain evidence="8">BR208</strain>
    </source>
</reference>
<dbReference type="PANTHER" id="PTHR46111">
    <property type="entry name" value="RIBOSOMAL RNA SMALL SUBUNIT METHYLTRANSFERASE I"/>
    <property type="match status" value="1"/>
</dbReference>
<dbReference type="Pfam" id="PF00590">
    <property type="entry name" value="TP_methylase"/>
    <property type="match status" value="1"/>
</dbReference>
<dbReference type="NCBIfam" id="TIGR00096">
    <property type="entry name" value="16S rRNA (cytidine(1402)-2'-O)-methyltransferase"/>
    <property type="match status" value="1"/>
</dbReference>
<evidence type="ECO:0000313" key="8">
    <source>
        <dbReference type="EMBL" id="NIZ47071.1"/>
    </source>
</evidence>
<evidence type="ECO:0000259" key="7">
    <source>
        <dbReference type="Pfam" id="PF00590"/>
    </source>
</evidence>
<organism evidence="8 9">
    <name type="scientific">Entomospira nematocerorum</name>
    <dbReference type="NCBI Taxonomy" id="2719987"/>
    <lineage>
        <taxon>Bacteria</taxon>
        <taxon>Pseudomonadati</taxon>
        <taxon>Spirochaetota</taxon>
        <taxon>Spirochaetia</taxon>
        <taxon>Spirochaetales</taxon>
        <taxon>Spirochaetaceae</taxon>
        <taxon>Entomospira</taxon>
    </lineage>
</organism>
<evidence type="ECO:0000256" key="2">
    <source>
        <dbReference type="ARBA" id="ARBA00022552"/>
    </source>
</evidence>
<evidence type="ECO:0000256" key="6">
    <source>
        <dbReference type="HAMAP-Rule" id="MF_01877"/>
    </source>
</evidence>
<gene>
    <name evidence="6 8" type="primary">rsmI</name>
    <name evidence="8" type="ORF">HCT46_03975</name>
</gene>
<dbReference type="Proteomes" id="UP000752013">
    <property type="component" value="Unassembled WGS sequence"/>
</dbReference>
<comment type="catalytic activity">
    <reaction evidence="6">
        <text>cytidine(1402) in 16S rRNA + S-adenosyl-L-methionine = 2'-O-methylcytidine(1402) in 16S rRNA + S-adenosyl-L-homocysteine + H(+)</text>
        <dbReference type="Rhea" id="RHEA:42924"/>
        <dbReference type="Rhea" id="RHEA-COMP:10285"/>
        <dbReference type="Rhea" id="RHEA-COMP:10286"/>
        <dbReference type="ChEBI" id="CHEBI:15378"/>
        <dbReference type="ChEBI" id="CHEBI:57856"/>
        <dbReference type="ChEBI" id="CHEBI:59789"/>
        <dbReference type="ChEBI" id="CHEBI:74495"/>
        <dbReference type="ChEBI" id="CHEBI:82748"/>
        <dbReference type="EC" id="2.1.1.198"/>
    </reaction>
</comment>
<name>A0A968KT54_9SPIO</name>
<keyword evidence="2 6" id="KW-0698">rRNA processing</keyword>
<dbReference type="InterPro" id="IPR035996">
    <property type="entry name" value="4pyrrol_Methylase_sf"/>
</dbReference>
<dbReference type="GO" id="GO:0005737">
    <property type="term" value="C:cytoplasm"/>
    <property type="evidence" value="ECO:0007669"/>
    <property type="project" value="UniProtKB-SubCell"/>
</dbReference>
<comment type="function">
    <text evidence="6">Catalyzes the 2'-O-methylation of the ribose of cytidine 1402 (C1402) in 16S rRNA.</text>
</comment>
<evidence type="ECO:0000256" key="5">
    <source>
        <dbReference type="ARBA" id="ARBA00022691"/>
    </source>
</evidence>
<dbReference type="EC" id="2.1.1.198" evidence="6"/>
<dbReference type="GO" id="GO:0070677">
    <property type="term" value="F:rRNA (cytosine-2'-O-)-methyltransferase activity"/>
    <property type="evidence" value="ECO:0007669"/>
    <property type="project" value="UniProtKB-UniRule"/>
</dbReference>
<dbReference type="Gene3D" id="3.40.1010.10">
    <property type="entry name" value="Cobalt-precorrin-4 Transmethylase, Domain 1"/>
    <property type="match status" value="1"/>
</dbReference>
<dbReference type="Gene3D" id="3.30.950.10">
    <property type="entry name" value="Methyltransferase, Cobalt-precorrin-4 Transmethylase, Domain 2"/>
    <property type="match status" value="1"/>
</dbReference>
<dbReference type="PANTHER" id="PTHR46111:SF1">
    <property type="entry name" value="RIBOSOMAL RNA SMALL SUBUNIT METHYLTRANSFERASE I"/>
    <property type="match status" value="1"/>
</dbReference>
<comment type="caution">
    <text evidence="8">The sequence shown here is derived from an EMBL/GenBank/DDBJ whole genome shotgun (WGS) entry which is preliminary data.</text>
</comment>
<dbReference type="InterPro" id="IPR014777">
    <property type="entry name" value="4pyrrole_Mease_sub1"/>
</dbReference>
<dbReference type="EMBL" id="JAATLK010000001">
    <property type="protein sequence ID" value="NIZ47071.1"/>
    <property type="molecule type" value="Genomic_DNA"/>
</dbReference>
<keyword evidence="9" id="KW-1185">Reference proteome</keyword>
<comment type="subcellular location">
    <subcellularLocation>
        <location evidence="6">Cytoplasm</location>
    </subcellularLocation>
</comment>
<evidence type="ECO:0000256" key="4">
    <source>
        <dbReference type="ARBA" id="ARBA00022679"/>
    </source>
</evidence>
<proteinExistence type="inferred from homology"/>
<keyword evidence="3 6" id="KW-0489">Methyltransferase</keyword>
<dbReference type="PROSITE" id="PS01296">
    <property type="entry name" value="RSMI"/>
    <property type="match status" value="1"/>
</dbReference>
<accession>A0A968KT54</accession>
<feature type="domain" description="Tetrapyrrole methylase" evidence="7">
    <location>
        <begin position="4"/>
        <end position="203"/>
    </location>
</feature>
<keyword evidence="1 6" id="KW-0963">Cytoplasm</keyword>
<dbReference type="HAMAP" id="MF_01877">
    <property type="entry name" value="16SrRNA_methyltr_I"/>
    <property type="match status" value="1"/>
</dbReference>
<protein>
    <recommendedName>
        <fullName evidence="6">Ribosomal RNA small subunit methyltransferase I</fullName>
        <ecNumber evidence="6">2.1.1.198</ecNumber>
    </recommendedName>
    <alternativeName>
        <fullName evidence="6">16S rRNA 2'-O-ribose C1402 methyltransferase</fullName>
    </alternativeName>
    <alternativeName>
        <fullName evidence="6">rRNA (cytidine-2'-O-)-methyltransferase RsmI</fullName>
    </alternativeName>
</protein>
<keyword evidence="4 6" id="KW-0808">Transferase</keyword>
<dbReference type="InterPro" id="IPR000878">
    <property type="entry name" value="4pyrrol_Mease"/>
</dbReference>
<dbReference type="InterPro" id="IPR018063">
    <property type="entry name" value="SAM_MeTrfase_RsmI_CS"/>
</dbReference>
<keyword evidence="5 6" id="KW-0949">S-adenosyl-L-methionine</keyword>
<dbReference type="PIRSF" id="PIRSF005917">
    <property type="entry name" value="MTase_YraL"/>
    <property type="match status" value="1"/>
</dbReference>
<evidence type="ECO:0000256" key="1">
    <source>
        <dbReference type="ARBA" id="ARBA00022490"/>
    </source>
</evidence>
<dbReference type="AlphaFoldDB" id="A0A968KT54"/>
<evidence type="ECO:0000313" key="9">
    <source>
        <dbReference type="Proteomes" id="UP000752013"/>
    </source>
</evidence>